<sequence length="104" mass="11549">MQDAATALPLIETLAALSKSQARPTTEDISLACQEYEDEMIPRTFSWVQKSGGRTVVPLDGSSFWGRVAFFLLAQVFRATSLYKIVMGYIRKESMGDDAPELRA</sequence>
<accession>A0ABR4JC26</accession>
<dbReference type="RefSeq" id="XP_070892604.1">
    <property type="nucleotide sequence ID" value="XM_071047331.1"/>
</dbReference>
<keyword evidence="2" id="KW-1185">Reference proteome</keyword>
<dbReference type="EMBL" id="JBFXLR010000095">
    <property type="protein sequence ID" value="KAL2837591.1"/>
    <property type="molecule type" value="Genomic_DNA"/>
</dbReference>
<reference evidence="1 2" key="1">
    <citation type="submission" date="2024-07" db="EMBL/GenBank/DDBJ databases">
        <title>Section-level genome sequencing and comparative genomics of Aspergillus sections Usti and Cavernicolus.</title>
        <authorList>
            <consortium name="Lawrence Berkeley National Laboratory"/>
            <person name="Nybo J.L."/>
            <person name="Vesth T.C."/>
            <person name="Theobald S."/>
            <person name="Frisvad J.C."/>
            <person name="Larsen T.O."/>
            <person name="Kjaerboelling I."/>
            <person name="Rothschild-Mancinelli K."/>
            <person name="Lyhne E.K."/>
            <person name="Kogle M.E."/>
            <person name="Barry K."/>
            <person name="Clum A."/>
            <person name="Na H."/>
            <person name="Ledsgaard L."/>
            <person name="Lin J."/>
            <person name="Lipzen A."/>
            <person name="Kuo A."/>
            <person name="Riley R."/>
            <person name="Mondo S."/>
            <person name="LaButti K."/>
            <person name="Haridas S."/>
            <person name="Pangalinan J."/>
            <person name="Salamov A.A."/>
            <person name="Simmons B.A."/>
            <person name="Magnuson J.K."/>
            <person name="Chen J."/>
            <person name="Drula E."/>
            <person name="Henrissat B."/>
            <person name="Wiebenga A."/>
            <person name="Lubbers R.J."/>
            <person name="Gomes A.C."/>
            <person name="Macurrencykelacurrency M.R."/>
            <person name="Stajich J."/>
            <person name="Grigoriev I.V."/>
            <person name="Mortensen U.H."/>
            <person name="De vries R.P."/>
            <person name="Baker S.E."/>
            <person name="Andersen M.R."/>
        </authorList>
    </citation>
    <scope>NUCLEOTIDE SEQUENCE [LARGE SCALE GENOMIC DNA]</scope>
    <source>
        <strain evidence="1 2">CBS 756.74</strain>
    </source>
</reference>
<protein>
    <submittedName>
        <fullName evidence="1">Uncharacterized protein</fullName>
    </submittedName>
</protein>
<gene>
    <name evidence="1" type="ORF">BJX68DRAFT_272986</name>
</gene>
<proteinExistence type="predicted"/>
<comment type="caution">
    <text evidence="1">The sequence shown here is derived from an EMBL/GenBank/DDBJ whole genome shotgun (WGS) entry which is preliminary data.</text>
</comment>
<dbReference type="GeneID" id="98162495"/>
<name>A0ABR4JC26_9EURO</name>
<evidence type="ECO:0000313" key="1">
    <source>
        <dbReference type="EMBL" id="KAL2837591.1"/>
    </source>
</evidence>
<organism evidence="1 2">
    <name type="scientific">Aspergillus pseudodeflectus</name>
    <dbReference type="NCBI Taxonomy" id="176178"/>
    <lineage>
        <taxon>Eukaryota</taxon>
        <taxon>Fungi</taxon>
        <taxon>Dikarya</taxon>
        <taxon>Ascomycota</taxon>
        <taxon>Pezizomycotina</taxon>
        <taxon>Eurotiomycetes</taxon>
        <taxon>Eurotiomycetidae</taxon>
        <taxon>Eurotiales</taxon>
        <taxon>Aspergillaceae</taxon>
        <taxon>Aspergillus</taxon>
        <taxon>Aspergillus subgen. Nidulantes</taxon>
    </lineage>
</organism>
<evidence type="ECO:0000313" key="2">
    <source>
        <dbReference type="Proteomes" id="UP001610444"/>
    </source>
</evidence>
<dbReference type="Proteomes" id="UP001610444">
    <property type="component" value="Unassembled WGS sequence"/>
</dbReference>